<proteinExistence type="inferred from homology"/>
<gene>
    <name evidence="5" type="ordered locus">Sulac_2961</name>
</gene>
<reference evidence="6" key="1">
    <citation type="submission" date="2011-12" db="EMBL/GenBank/DDBJ databases">
        <title>The complete genome of chromosome of Sulfobacillus acidophilus DSM 10332.</title>
        <authorList>
            <person name="Lucas S."/>
            <person name="Han J."/>
            <person name="Lapidus A."/>
            <person name="Bruce D."/>
            <person name="Goodwin L."/>
            <person name="Pitluck S."/>
            <person name="Peters L."/>
            <person name="Kyrpides N."/>
            <person name="Mavromatis K."/>
            <person name="Ivanova N."/>
            <person name="Mikhailova N."/>
            <person name="Chertkov O."/>
            <person name="Saunders E."/>
            <person name="Detter J.C."/>
            <person name="Tapia R."/>
            <person name="Han C."/>
            <person name="Land M."/>
            <person name="Hauser L."/>
            <person name="Markowitz V."/>
            <person name="Cheng J.-F."/>
            <person name="Hugenholtz P."/>
            <person name="Woyke T."/>
            <person name="Wu D."/>
            <person name="Pukall R."/>
            <person name="Gehrich-Schroeter G."/>
            <person name="Schneider S."/>
            <person name="Klenk H.-P."/>
            <person name="Eisen J.A."/>
        </authorList>
    </citation>
    <scope>NUCLEOTIDE SEQUENCE [LARGE SCALE GENOMIC DNA]</scope>
    <source>
        <strain evidence="6">ATCC 700253 / DSM 10332 / NAL</strain>
    </source>
</reference>
<dbReference type="PANTHER" id="PTHR24305">
    <property type="entry name" value="CYTOCHROME P450"/>
    <property type="match status" value="1"/>
</dbReference>
<dbReference type="InterPro" id="IPR002401">
    <property type="entry name" value="Cyt_P450_E_grp-I"/>
</dbReference>
<dbReference type="AlphaFoldDB" id="G8TZU2"/>
<dbReference type="PRINTS" id="PR00463">
    <property type="entry name" value="EP450I"/>
</dbReference>
<dbReference type="HOGENOM" id="CLU_001570_5_1_9"/>
<keyword evidence="6" id="KW-1185">Reference proteome</keyword>
<dbReference type="PANTHER" id="PTHR24305:SF166">
    <property type="entry name" value="CYTOCHROME P450 12A4, MITOCHONDRIAL-RELATED"/>
    <property type="match status" value="1"/>
</dbReference>
<name>G8TZU2_SULAD</name>
<dbReference type="InterPro" id="IPR001128">
    <property type="entry name" value="Cyt_P450"/>
</dbReference>
<evidence type="ECO:0000256" key="1">
    <source>
        <dbReference type="ARBA" id="ARBA00001971"/>
    </source>
</evidence>
<comment type="cofactor">
    <cofactor evidence="1 3">
        <name>heme</name>
        <dbReference type="ChEBI" id="CHEBI:30413"/>
    </cofactor>
</comment>
<dbReference type="EC" id="1.14.14.1" evidence="5"/>
<dbReference type="PRINTS" id="PR00385">
    <property type="entry name" value="P450"/>
</dbReference>
<dbReference type="PATRIC" id="fig|679936.5.peg.3054"/>
<reference evidence="5 6" key="2">
    <citation type="journal article" date="2012" name="Stand. Genomic Sci.">
        <title>Complete genome sequence of the moderately thermophilic mineral-sulfide-oxidizing firmicute Sulfobacillus acidophilus type strain (NAL(T)).</title>
        <authorList>
            <person name="Anderson I."/>
            <person name="Chertkov O."/>
            <person name="Chen A."/>
            <person name="Saunders E."/>
            <person name="Lapidus A."/>
            <person name="Nolan M."/>
            <person name="Lucas S."/>
            <person name="Hammon N."/>
            <person name="Deshpande S."/>
            <person name="Cheng J.F."/>
            <person name="Han C."/>
            <person name="Tapia R."/>
            <person name="Goodwin L.A."/>
            <person name="Pitluck S."/>
            <person name="Liolios K."/>
            <person name="Pagani I."/>
            <person name="Ivanova N."/>
            <person name="Mikhailova N."/>
            <person name="Pati A."/>
            <person name="Palaniappan K."/>
            <person name="Land M."/>
            <person name="Pan C."/>
            <person name="Rohde M."/>
            <person name="Pukall R."/>
            <person name="Goker M."/>
            <person name="Detter J.C."/>
            <person name="Woyke T."/>
            <person name="Bristow J."/>
            <person name="Eisen J.A."/>
            <person name="Markowitz V."/>
            <person name="Hugenholtz P."/>
            <person name="Kyrpides N.C."/>
            <person name="Klenk H.P."/>
            <person name="Mavromatis K."/>
        </authorList>
    </citation>
    <scope>NUCLEOTIDE SEQUENCE [LARGE SCALE GENOMIC DNA]</scope>
    <source>
        <strain evidence="6">ATCC 700253 / DSM 10332 / NAL</strain>
    </source>
</reference>
<keyword evidence="3 4" id="KW-0408">Iron</keyword>
<keyword evidence="3 4" id="KW-0349">Heme</keyword>
<dbReference type="InterPro" id="IPR017972">
    <property type="entry name" value="Cyt_P450_CS"/>
</dbReference>
<dbReference type="GO" id="GO:0016712">
    <property type="term" value="F:oxidoreductase activity, acting on paired donors, with incorporation or reduction of molecular oxygen, reduced flavin or flavoprotein as one donor, and incorporation of one atom of oxygen"/>
    <property type="evidence" value="ECO:0007669"/>
    <property type="project" value="UniProtKB-EC"/>
</dbReference>
<dbReference type="Gene3D" id="1.10.630.10">
    <property type="entry name" value="Cytochrome P450"/>
    <property type="match status" value="1"/>
</dbReference>
<dbReference type="Pfam" id="PF00067">
    <property type="entry name" value="p450"/>
    <property type="match status" value="2"/>
</dbReference>
<keyword evidence="3 4" id="KW-0479">Metal-binding</keyword>
<comment type="similarity">
    <text evidence="2 4">Belongs to the cytochrome P450 family.</text>
</comment>
<dbReference type="InterPro" id="IPR050121">
    <property type="entry name" value="Cytochrome_P450_monoxygenase"/>
</dbReference>
<feature type="binding site" description="axial binding residue" evidence="3">
    <location>
        <position position="361"/>
    </location>
    <ligand>
        <name>heme</name>
        <dbReference type="ChEBI" id="CHEBI:30413"/>
    </ligand>
    <ligandPart>
        <name>Fe</name>
        <dbReference type="ChEBI" id="CHEBI:18248"/>
    </ligandPart>
</feature>
<evidence type="ECO:0000256" key="2">
    <source>
        <dbReference type="ARBA" id="ARBA00010617"/>
    </source>
</evidence>
<dbReference type="KEGG" id="sap:Sulac_2961"/>
<dbReference type="GO" id="GO:0020037">
    <property type="term" value="F:heme binding"/>
    <property type="evidence" value="ECO:0007669"/>
    <property type="project" value="InterPro"/>
</dbReference>
<accession>G8TZU2</accession>
<dbReference type="SUPFAM" id="SSF48264">
    <property type="entry name" value="Cytochrome P450"/>
    <property type="match status" value="1"/>
</dbReference>
<keyword evidence="4 5" id="KW-0560">Oxidoreductase</keyword>
<evidence type="ECO:0000256" key="4">
    <source>
        <dbReference type="RuleBase" id="RU000461"/>
    </source>
</evidence>
<evidence type="ECO:0000256" key="3">
    <source>
        <dbReference type="PIRSR" id="PIRSR602401-1"/>
    </source>
</evidence>
<organism evidence="5 6">
    <name type="scientific">Sulfobacillus acidophilus (strain ATCC 700253 / DSM 10332 / NAL)</name>
    <dbReference type="NCBI Taxonomy" id="679936"/>
    <lineage>
        <taxon>Bacteria</taxon>
        <taxon>Bacillati</taxon>
        <taxon>Bacillota</taxon>
        <taxon>Clostridia</taxon>
        <taxon>Eubacteriales</taxon>
        <taxon>Clostridiales Family XVII. Incertae Sedis</taxon>
        <taxon>Sulfobacillus</taxon>
    </lineage>
</organism>
<dbReference type="PROSITE" id="PS00086">
    <property type="entry name" value="CYTOCHROME_P450"/>
    <property type="match status" value="1"/>
</dbReference>
<evidence type="ECO:0000313" key="6">
    <source>
        <dbReference type="Proteomes" id="UP000005439"/>
    </source>
</evidence>
<dbReference type="InterPro" id="IPR036396">
    <property type="entry name" value="Cyt_P450_sf"/>
</dbReference>
<evidence type="ECO:0000313" key="5">
    <source>
        <dbReference type="EMBL" id="AEW06422.1"/>
    </source>
</evidence>
<dbReference type="EMBL" id="CP003179">
    <property type="protein sequence ID" value="AEW06422.1"/>
    <property type="molecule type" value="Genomic_DNA"/>
</dbReference>
<keyword evidence="4 5" id="KW-0503">Monooxygenase</keyword>
<dbReference type="Proteomes" id="UP000005439">
    <property type="component" value="Chromosome"/>
</dbReference>
<protein>
    <submittedName>
        <fullName evidence="5">Unspecific monooxygenase</fullName>
        <ecNumber evidence="5">1.14.14.1</ecNumber>
    </submittedName>
</protein>
<dbReference type="GO" id="GO:0005506">
    <property type="term" value="F:iron ion binding"/>
    <property type="evidence" value="ECO:0007669"/>
    <property type="project" value="InterPro"/>
</dbReference>
<sequence length="412" mass="47471">MKNEERQPVPGPSAGGWRHLVWFHRQPLYWLKSLADQYGPLTAFRLGPWPFLLASGPKTVGTILRRHGKEFVKRPGLKTDNPLIGAGLLTTEGSYWAEERRREAPLFTPTNVKRLLTADVMPWSVKWADALPTDRPVELHSLFLRGTLDLVIRTLFADSGPQPLAAYQEDLAWIMHHFYHRLRSPFRPPYHWPWPFNRRYHEHARRLETFFDHWHPEPKLYETLGTRFNPNDPGDRAKAVTLLLAGQETTANALTWTLWLLATHPHWQQRLWEQPEELDGVLQESLRLYPPVWLISRETTRSVTFEGYDLPPHTKILISPWVSHRNPDVFPDPAAFQPQRWQSAAPPLDGYFPFGGGPRRCIGQAFAVGEMRAVIQAILARYRIEPAGPEPTVFPAMTLEPGTPVYVQLKSR</sequence>
<dbReference type="STRING" id="679936.Sulac_2961"/>